<evidence type="ECO:0000313" key="3">
    <source>
        <dbReference type="Proteomes" id="UP000007104"/>
    </source>
</evidence>
<reference evidence="2 3" key="1">
    <citation type="journal article" date="2011" name="J. Bacteriol.">
        <title>Revised genome sequence of Brucella suis 1330.</title>
        <authorList>
            <person name="Tae H."/>
            <person name="Shallom S."/>
            <person name="Settlage R."/>
            <person name="Preston D."/>
            <person name="Adams L.G."/>
            <person name="Garner H.R."/>
        </authorList>
    </citation>
    <scope>NUCLEOTIDE SEQUENCE [LARGE SCALE GENOMIC DNA]</scope>
    <source>
        <strain evidence="2 3">1330</strain>
    </source>
</reference>
<dbReference type="AlphaFoldDB" id="A0A0H3GA03"/>
<organism evidence="2 3">
    <name type="scientific">Brucella suis biovar 1 (strain 1330)</name>
    <dbReference type="NCBI Taxonomy" id="204722"/>
    <lineage>
        <taxon>Bacteria</taxon>
        <taxon>Pseudomonadati</taxon>
        <taxon>Pseudomonadota</taxon>
        <taxon>Alphaproteobacteria</taxon>
        <taxon>Hyphomicrobiales</taxon>
        <taxon>Brucellaceae</taxon>
        <taxon>Brucella/Ochrobactrum group</taxon>
        <taxon>Brucella</taxon>
    </lineage>
</organism>
<gene>
    <name evidence="2" type="ordered locus">BS1330_II0087</name>
</gene>
<dbReference type="Proteomes" id="UP000007104">
    <property type="component" value="Chromosome II"/>
</dbReference>
<keyword evidence="3" id="KW-1185">Reference proteome</keyword>
<protein>
    <submittedName>
        <fullName evidence="2">Uncharacterized protein</fullName>
    </submittedName>
</protein>
<dbReference type="EMBL" id="CP002998">
    <property type="protein sequence ID" value="AEM19577.1"/>
    <property type="molecule type" value="Genomic_DNA"/>
</dbReference>
<evidence type="ECO:0000256" key="1">
    <source>
        <dbReference type="SAM" id="MobiDB-lite"/>
    </source>
</evidence>
<dbReference type="HOGENOM" id="CLU_2785775_0_0_5"/>
<evidence type="ECO:0000313" key="2">
    <source>
        <dbReference type="EMBL" id="AEM19577.1"/>
    </source>
</evidence>
<feature type="region of interest" description="Disordered" evidence="1">
    <location>
        <begin position="34"/>
        <end position="53"/>
    </location>
</feature>
<accession>A0A0H3GA03</accession>
<sequence>MNHTMVAPILERYEFVTEFSGRLLHGRPCIKGLTASGSRLPPSHPSSQVEASDRVRCLSVNSAGFSGG</sequence>
<dbReference type="KEGG" id="bsi:BS1330_II0087"/>
<dbReference type="PATRIC" id="fig|204722.21.peg.1867"/>
<proteinExistence type="predicted"/>
<dbReference type="KEGG" id="bms:BRA0087"/>
<dbReference type="RefSeq" id="WP_002966491.1">
    <property type="nucleotide sequence ID" value="NC_004311.2"/>
</dbReference>
<dbReference type="GeneID" id="93015087"/>
<name>A0A0H3GA03_BRUSU</name>